<evidence type="ECO:0008006" key="3">
    <source>
        <dbReference type="Google" id="ProtNLM"/>
    </source>
</evidence>
<evidence type="ECO:0000313" key="2">
    <source>
        <dbReference type="Proteomes" id="UP000516173"/>
    </source>
</evidence>
<reference evidence="1 2" key="1">
    <citation type="submission" date="2020-08" db="EMBL/GenBank/DDBJ databases">
        <title>Genome Sequencing of Nocardia wallacei strain FMUON74 and assembly.</title>
        <authorList>
            <person name="Toyokawa M."/>
            <person name="Uesaka K."/>
        </authorList>
    </citation>
    <scope>NUCLEOTIDE SEQUENCE [LARGE SCALE GENOMIC DNA]</scope>
    <source>
        <strain evidence="1 2">FMUON74</strain>
    </source>
</reference>
<dbReference type="KEGG" id="nwl:NWFMUON74_17780"/>
<dbReference type="EMBL" id="AP023396">
    <property type="protein sequence ID" value="BCK54006.1"/>
    <property type="molecule type" value="Genomic_DNA"/>
</dbReference>
<dbReference type="SUPFAM" id="SSF52540">
    <property type="entry name" value="P-loop containing nucleoside triphosphate hydrolases"/>
    <property type="match status" value="1"/>
</dbReference>
<dbReference type="InterPro" id="IPR027417">
    <property type="entry name" value="P-loop_NTPase"/>
</dbReference>
<dbReference type="Gene3D" id="3.40.50.300">
    <property type="entry name" value="P-loop containing nucleotide triphosphate hydrolases"/>
    <property type="match status" value="1"/>
</dbReference>
<evidence type="ECO:0000313" key="1">
    <source>
        <dbReference type="EMBL" id="BCK54006.1"/>
    </source>
</evidence>
<proteinExistence type="predicted"/>
<dbReference type="Proteomes" id="UP000516173">
    <property type="component" value="Chromosome"/>
</dbReference>
<sequence>MTAGVLLYGAPASGKDTVTTALSRIDQRFQLFQRLKDGPGRTNGYRMVSSDEFDKLLDAGALIWSNARYGARYAIDKPGLLQLLDAGCIPVVHAGQPGVITAVTNATPNVRWVTVELRTDRATARARIEGRATGDLNARLQAWDETVALATAELTIDTASTPPDVAAAAIRDLACQ</sequence>
<keyword evidence="2" id="KW-1185">Reference proteome</keyword>
<organism evidence="1 2">
    <name type="scientific">Nocardia wallacei</name>
    <dbReference type="NCBI Taxonomy" id="480035"/>
    <lineage>
        <taxon>Bacteria</taxon>
        <taxon>Bacillati</taxon>
        <taxon>Actinomycetota</taxon>
        <taxon>Actinomycetes</taxon>
        <taxon>Mycobacteriales</taxon>
        <taxon>Nocardiaceae</taxon>
        <taxon>Nocardia</taxon>
    </lineage>
</organism>
<gene>
    <name evidence="1" type="ORF">NWFMUON74_17780</name>
</gene>
<dbReference type="RefSeq" id="WP_187687333.1">
    <property type="nucleotide sequence ID" value="NZ_AP023396.1"/>
</dbReference>
<name>A0A7G1KHK6_9NOCA</name>
<accession>A0A7G1KHK6</accession>
<protein>
    <recommendedName>
        <fullName evidence="3">Guanylate kinase</fullName>
    </recommendedName>
</protein>
<dbReference type="GeneID" id="80346353"/>
<dbReference type="AlphaFoldDB" id="A0A7G1KHK6"/>